<dbReference type="Gene3D" id="3.40.850.10">
    <property type="entry name" value="Kinesin motor domain"/>
    <property type="match status" value="2"/>
</dbReference>
<dbReference type="SMART" id="SM00129">
    <property type="entry name" value="KISc"/>
    <property type="match status" value="1"/>
</dbReference>
<dbReference type="GO" id="GO:0005524">
    <property type="term" value="F:ATP binding"/>
    <property type="evidence" value="ECO:0007669"/>
    <property type="project" value="UniProtKB-UniRule"/>
</dbReference>
<dbReference type="InterPro" id="IPR036961">
    <property type="entry name" value="Kinesin_motor_dom_sf"/>
</dbReference>
<name>A0A075AZT4_ROZAC</name>
<dbReference type="EMBL" id="KE560735">
    <property type="protein sequence ID" value="EPZ35851.1"/>
    <property type="molecule type" value="Genomic_DNA"/>
</dbReference>
<dbReference type="OrthoDB" id="3176171at2759"/>
<comment type="caution">
    <text evidence="3">Lacks conserved residue(s) required for the propagation of feature annotation.</text>
</comment>
<protein>
    <submittedName>
        <fullName evidence="6">Kinesin, motor domain-containing protein</fullName>
    </submittedName>
</protein>
<accession>A0A075AZT4</accession>
<evidence type="ECO:0000256" key="4">
    <source>
        <dbReference type="SAM" id="Coils"/>
    </source>
</evidence>
<comment type="similarity">
    <text evidence="3">Belongs to the TRAFAC class myosin-kinesin ATPase superfamily. Kinesin family.</text>
</comment>
<reference evidence="6 7" key="1">
    <citation type="journal article" date="2013" name="Curr. Biol.">
        <title>Shared signatures of parasitism and phylogenomics unite Cryptomycota and microsporidia.</title>
        <authorList>
            <person name="James T.Y."/>
            <person name="Pelin A."/>
            <person name="Bonen L."/>
            <person name="Ahrendt S."/>
            <person name="Sain D."/>
            <person name="Corradi N."/>
            <person name="Stajich J.E."/>
        </authorList>
    </citation>
    <scope>NUCLEOTIDE SEQUENCE [LARGE SCALE GENOMIC DNA]</scope>
    <source>
        <strain evidence="6 7">CSF55</strain>
    </source>
</reference>
<keyword evidence="3" id="KW-0547">Nucleotide-binding</keyword>
<keyword evidence="2 3" id="KW-0505">Motor protein</keyword>
<evidence type="ECO:0000256" key="2">
    <source>
        <dbReference type="ARBA" id="ARBA00023175"/>
    </source>
</evidence>
<dbReference type="STRING" id="988480.A0A075AZT4"/>
<dbReference type="InterPro" id="IPR001752">
    <property type="entry name" value="Kinesin_motor_dom"/>
</dbReference>
<dbReference type="PANTHER" id="PTHR47968">
    <property type="entry name" value="CENTROMERE PROTEIN E"/>
    <property type="match status" value="1"/>
</dbReference>
<dbReference type="PANTHER" id="PTHR47968:SF75">
    <property type="entry name" value="CENTROMERE-ASSOCIATED PROTEIN E"/>
    <property type="match status" value="1"/>
</dbReference>
<evidence type="ECO:0000313" key="7">
    <source>
        <dbReference type="Proteomes" id="UP000030755"/>
    </source>
</evidence>
<evidence type="ECO:0000256" key="3">
    <source>
        <dbReference type="PROSITE-ProRule" id="PRU00283"/>
    </source>
</evidence>
<dbReference type="InterPro" id="IPR027640">
    <property type="entry name" value="Kinesin-like_fam"/>
</dbReference>
<dbReference type="SUPFAM" id="SSF52540">
    <property type="entry name" value="P-loop containing nucleoside triphosphate hydrolases"/>
    <property type="match status" value="1"/>
</dbReference>
<dbReference type="InterPro" id="IPR027417">
    <property type="entry name" value="P-loop_NTPase"/>
</dbReference>
<organism evidence="6 7">
    <name type="scientific">Rozella allomycis (strain CSF55)</name>
    <dbReference type="NCBI Taxonomy" id="988480"/>
    <lineage>
        <taxon>Eukaryota</taxon>
        <taxon>Fungi</taxon>
        <taxon>Fungi incertae sedis</taxon>
        <taxon>Cryptomycota</taxon>
        <taxon>Cryptomycota incertae sedis</taxon>
        <taxon>Rozella</taxon>
    </lineage>
</organism>
<keyword evidence="3" id="KW-0067">ATP-binding</keyword>
<evidence type="ECO:0000259" key="5">
    <source>
        <dbReference type="PROSITE" id="PS50067"/>
    </source>
</evidence>
<dbReference type="Pfam" id="PF00225">
    <property type="entry name" value="Kinesin"/>
    <property type="match status" value="1"/>
</dbReference>
<feature type="coiled-coil region" evidence="4">
    <location>
        <begin position="299"/>
        <end position="362"/>
    </location>
</feature>
<sequence length="533" mass="61726">MSVRSSRSSVLEPTNPENVKVAIRIKPLLEDDLRENKKSIWMNSAHSIGLNPEFDSKYNRQSTSHSYGIIFSALIADHVFTGSSNEVVFENIVSPVINSCVIGYNAYGQTASGKSYTMSGHQTEPGVIPRAIDQVFRLIEESNEDKEYLLRVSFLEIYNETIRDLLAPEQRDIRICEDRKRGIYLSPLKEEIVTCREHVMSVINNGEMNRHISETDFNTYSSRSHTIFQMVIESRDRSHIPFRDSKLTRILQPSLTGNAKVAIICTISPVYENLEETINTLKFASRVKRITLKPELYEVMDEKALLQKYKAEIEELKEKLRLTNLHYEIQREQEQSQLYQEKQKIEEEMQEQQLLRTAFKERIDHLAKLILTSNTGKKSQVQSPSVLSPTSSSLNVNNILVENSELKARIAILEKKEEMFEQSEKIENEYEKLRVAYANLEEQMLTQTEQLLKTLSEKDQRISELENLKQIDTTLVGQIEEYSRMVKDLNDRLQEERLLRCDMETIYSDQIKDLTTRLALLKSAASLNKWEVE</sequence>
<dbReference type="GO" id="GO:0007018">
    <property type="term" value="P:microtubule-based movement"/>
    <property type="evidence" value="ECO:0007669"/>
    <property type="project" value="InterPro"/>
</dbReference>
<keyword evidence="7" id="KW-1185">Reference proteome</keyword>
<dbReference type="PRINTS" id="PR00380">
    <property type="entry name" value="KINESINHEAVY"/>
</dbReference>
<dbReference type="PROSITE" id="PS50067">
    <property type="entry name" value="KINESIN_MOTOR_2"/>
    <property type="match status" value="2"/>
</dbReference>
<feature type="binding site" evidence="3">
    <location>
        <begin position="108"/>
        <end position="115"/>
    </location>
    <ligand>
        <name>ATP</name>
        <dbReference type="ChEBI" id="CHEBI:30616"/>
    </ligand>
</feature>
<dbReference type="GO" id="GO:0003777">
    <property type="term" value="F:microtubule motor activity"/>
    <property type="evidence" value="ECO:0007669"/>
    <property type="project" value="InterPro"/>
</dbReference>
<feature type="coiled-coil region" evidence="4">
    <location>
        <begin position="396"/>
        <end position="499"/>
    </location>
</feature>
<evidence type="ECO:0000256" key="1">
    <source>
        <dbReference type="ARBA" id="ARBA00023054"/>
    </source>
</evidence>
<dbReference type="GO" id="GO:0008017">
    <property type="term" value="F:microtubule binding"/>
    <property type="evidence" value="ECO:0007669"/>
    <property type="project" value="InterPro"/>
</dbReference>
<dbReference type="OMA" id="TKHANVE"/>
<evidence type="ECO:0000313" key="6">
    <source>
        <dbReference type="EMBL" id="EPZ35851.1"/>
    </source>
</evidence>
<keyword evidence="1 4" id="KW-0175">Coiled coil</keyword>
<dbReference type="AlphaFoldDB" id="A0A075AZT4"/>
<dbReference type="Proteomes" id="UP000030755">
    <property type="component" value="Unassembled WGS sequence"/>
</dbReference>
<dbReference type="HOGENOM" id="CLU_511055_0_0_1"/>
<feature type="domain" description="Kinesin motor" evidence="5">
    <location>
        <begin position="239"/>
        <end position="290"/>
    </location>
</feature>
<proteinExistence type="inferred from homology"/>
<gene>
    <name evidence="6" type="ORF">O9G_003569</name>
</gene>
<feature type="domain" description="Kinesin motor" evidence="5">
    <location>
        <begin position="18"/>
        <end position="238"/>
    </location>
</feature>